<evidence type="ECO:0000313" key="3">
    <source>
        <dbReference type="Proteomes" id="UP000077115"/>
    </source>
</evidence>
<proteinExistence type="predicted"/>
<evidence type="ECO:0000256" key="1">
    <source>
        <dbReference type="SAM" id="MobiDB-lite"/>
    </source>
</evidence>
<dbReference type="AlphaFoldDB" id="A0A177WR56"/>
<protein>
    <submittedName>
        <fullName evidence="2">Uncharacterized protein</fullName>
    </submittedName>
</protein>
<organism evidence="2 3">
    <name type="scientific">Batrachochytrium dendrobatidis (strain JEL423)</name>
    <dbReference type="NCBI Taxonomy" id="403673"/>
    <lineage>
        <taxon>Eukaryota</taxon>
        <taxon>Fungi</taxon>
        <taxon>Fungi incertae sedis</taxon>
        <taxon>Chytridiomycota</taxon>
        <taxon>Chytridiomycota incertae sedis</taxon>
        <taxon>Chytridiomycetes</taxon>
        <taxon>Rhizophydiales</taxon>
        <taxon>Rhizophydiales incertae sedis</taxon>
        <taxon>Batrachochytrium</taxon>
    </lineage>
</organism>
<accession>A0A177WR56</accession>
<name>A0A177WR56_BATDL</name>
<gene>
    <name evidence="2" type="ORF">BDEG_25651</name>
</gene>
<feature type="compositionally biased region" description="Polar residues" evidence="1">
    <location>
        <begin position="488"/>
        <end position="505"/>
    </location>
</feature>
<dbReference type="Proteomes" id="UP000077115">
    <property type="component" value="Unassembled WGS sequence"/>
</dbReference>
<feature type="region of interest" description="Disordered" evidence="1">
    <location>
        <begin position="488"/>
        <end position="508"/>
    </location>
</feature>
<reference evidence="2 3" key="1">
    <citation type="submission" date="2006-10" db="EMBL/GenBank/DDBJ databases">
        <title>The Genome Sequence of Batrachochytrium dendrobatidis JEL423.</title>
        <authorList>
            <consortium name="The Broad Institute Genome Sequencing Platform"/>
            <person name="Birren B."/>
            <person name="Lander E."/>
            <person name="Galagan J."/>
            <person name="Cuomo C."/>
            <person name="Devon K."/>
            <person name="Jaffe D."/>
            <person name="Butler J."/>
            <person name="Alvarez P."/>
            <person name="Gnerre S."/>
            <person name="Grabherr M."/>
            <person name="Kleber M."/>
            <person name="Mauceli E."/>
            <person name="Brockman W."/>
            <person name="Young S."/>
            <person name="LaButti K."/>
            <person name="Sykes S."/>
            <person name="DeCaprio D."/>
            <person name="Crawford M."/>
            <person name="Koehrsen M."/>
            <person name="Engels R."/>
            <person name="Montgomery P."/>
            <person name="Pearson M."/>
            <person name="Howarth C."/>
            <person name="Larson L."/>
            <person name="White J."/>
            <person name="O'Leary S."/>
            <person name="Kodira C."/>
            <person name="Zeng Q."/>
            <person name="Yandava C."/>
            <person name="Alvarado L."/>
            <person name="Longcore J."/>
            <person name="James T."/>
        </authorList>
    </citation>
    <scope>NUCLEOTIDE SEQUENCE [LARGE SCALE GENOMIC DNA]</scope>
    <source>
        <strain evidence="2 3">JEL423</strain>
    </source>
</reference>
<dbReference type="EMBL" id="DS022307">
    <property type="protein sequence ID" value="OAJ42154.1"/>
    <property type="molecule type" value="Genomic_DNA"/>
</dbReference>
<feature type="region of interest" description="Disordered" evidence="1">
    <location>
        <begin position="137"/>
        <end position="161"/>
    </location>
</feature>
<reference evidence="2 3" key="2">
    <citation type="submission" date="2016-05" db="EMBL/GenBank/DDBJ databases">
        <title>Lineage-specific infection strategies underlie the spectrum of fungal disease in amphibians.</title>
        <authorList>
            <person name="Cuomo C.A."/>
            <person name="Farrer R.A."/>
            <person name="James T."/>
            <person name="Longcore J."/>
            <person name="Birren B."/>
        </authorList>
    </citation>
    <scope>NUCLEOTIDE SEQUENCE [LARGE SCALE GENOMIC DNA]</scope>
    <source>
        <strain evidence="2 3">JEL423</strain>
    </source>
</reference>
<evidence type="ECO:0000313" key="2">
    <source>
        <dbReference type="EMBL" id="OAJ42154.1"/>
    </source>
</evidence>
<sequence length="689" mass="75642">MGCHSSHLRNVSVYPDKYTYKHNKYASILPTSRLLDQNTIQFKDPLKTLLSTTQLPSKDKALDVNREMLFVSHPAKNKHESAERIFVDLSEAYHFNQATGSISEISPRLSRSQRLCVIGGLPRSESNHSILSIKCKPATQSENQSSQPTNAPSTTHDPTPTHQVVITTSKTSDESVHMASVAQTQSLHDQKKSDSLTMLNPFILSDSFLNTSVASKDTWSMSMAIPDQVVDMHHLNPSEPESKLNLLTASEKTDDAQNRNMQYPANKSNRVNSLLQEKGLTWALSSGICMLPLEFKDKYQLTALDSFDSHQIVSLSHSSRLVDMSTLISEKGGQIQREVTVASNHSGSKIKSAHTSVRTFQVNSADSGSADSSQYQNSQPHNSNMANITKTAKYGSLFGSRLARSSSELESESIPVGPVQLQPVIHPAIKSTSASNSPVVSFETKLAIIHGAKSCPKRFGVVVPMTANQGFANGTTSQDPLQSLEHQLRSTAPSTEKTSNTTHTLFQPVESVPPTLSLNTAHSHPTLNTLLVKRIVSSRELVVVNGNESTSPQKHTLTSSVSQSKPYSTYTKAHADADDGVQCMDEFAGVKSYQAISDALSLLPVNPPQDEEDEETPIQYTMKRLASRPRADVLVDFEQTSRSIDSSNHIDLPHHDSILHSNRKSDGSKHVMHDNSIEQIEIVDYLKCS</sequence>
<feature type="compositionally biased region" description="Polar residues" evidence="1">
    <location>
        <begin position="138"/>
        <end position="161"/>
    </location>
</feature>
<dbReference type="VEuPathDB" id="FungiDB:BDEG_25651"/>
<feature type="region of interest" description="Disordered" evidence="1">
    <location>
        <begin position="364"/>
        <end position="385"/>
    </location>
</feature>